<evidence type="ECO:0000256" key="1">
    <source>
        <dbReference type="ARBA" id="ARBA00022737"/>
    </source>
</evidence>
<gene>
    <name evidence="6" type="primary">LOC109465077</name>
</gene>
<feature type="domain" description="CUB" evidence="4">
    <location>
        <begin position="20"/>
        <end position="136"/>
    </location>
</feature>
<dbReference type="Proteomes" id="UP000515135">
    <property type="component" value="Unplaced"/>
</dbReference>
<keyword evidence="5" id="KW-1185">Reference proteome</keyword>
<dbReference type="SMART" id="SM00042">
    <property type="entry name" value="CUB"/>
    <property type="match status" value="1"/>
</dbReference>
<dbReference type="SUPFAM" id="SSF49854">
    <property type="entry name" value="Spermadhesin, CUB domain"/>
    <property type="match status" value="1"/>
</dbReference>
<dbReference type="RefSeq" id="XP_019617777.1">
    <property type="nucleotide sequence ID" value="XM_019762218.1"/>
</dbReference>
<comment type="caution">
    <text evidence="3">Lacks conserved residue(s) required for the propagation of feature annotation.</text>
</comment>
<evidence type="ECO:0000256" key="2">
    <source>
        <dbReference type="ARBA" id="ARBA00023157"/>
    </source>
</evidence>
<dbReference type="PROSITE" id="PS01180">
    <property type="entry name" value="CUB"/>
    <property type="match status" value="1"/>
</dbReference>
<proteinExistence type="predicted"/>
<dbReference type="PANTHER" id="PTHR24251">
    <property type="entry name" value="OVOCHYMASE-RELATED"/>
    <property type="match status" value="1"/>
</dbReference>
<keyword evidence="1" id="KW-0677">Repeat</keyword>
<evidence type="ECO:0000313" key="6">
    <source>
        <dbReference type="RefSeq" id="XP_019617777.1"/>
    </source>
</evidence>
<name>A0A6P4YG77_BRABE</name>
<dbReference type="FunFam" id="2.60.120.290:FF:000013">
    <property type="entry name" value="Membrane frizzled-related protein"/>
    <property type="match status" value="1"/>
</dbReference>
<dbReference type="InterPro" id="IPR035914">
    <property type="entry name" value="Sperma_CUB_dom_sf"/>
</dbReference>
<dbReference type="Gene3D" id="2.60.120.290">
    <property type="entry name" value="Spermadhesin, CUB domain"/>
    <property type="match status" value="1"/>
</dbReference>
<accession>A0A6P4YG77</accession>
<reference evidence="6" key="1">
    <citation type="submission" date="2025-08" db="UniProtKB">
        <authorList>
            <consortium name="RefSeq"/>
        </authorList>
    </citation>
    <scope>IDENTIFICATION</scope>
    <source>
        <tissue evidence="6">Gonad</tissue>
    </source>
</reference>
<evidence type="ECO:0000313" key="5">
    <source>
        <dbReference type="Proteomes" id="UP000515135"/>
    </source>
</evidence>
<dbReference type="KEGG" id="bbel:109465077"/>
<dbReference type="PANTHER" id="PTHR24251:SF37">
    <property type="entry name" value="CUB DOMAIN-CONTAINING PROTEIN"/>
    <property type="match status" value="1"/>
</dbReference>
<keyword evidence="2" id="KW-1015">Disulfide bond</keyword>
<organism evidence="5 6">
    <name type="scientific">Branchiostoma belcheri</name>
    <name type="common">Amphioxus</name>
    <dbReference type="NCBI Taxonomy" id="7741"/>
    <lineage>
        <taxon>Eukaryota</taxon>
        <taxon>Metazoa</taxon>
        <taxon>Chordata</taxon>
        <taxon>Cephalochordata</taxon>
        <taxon>Leptocardii</taxon>
        <taxon>Amphioxiformes</taxon>
        <taxon>Branchiostomatidae</taxon>
        <taxon>Branchiostoma</taxon>
    </lineage>
</organism>
<dbReference type="OrthoDB" id="6369184at2759"/>
<dbReference type="Pfam" id="PF00431">
    <property type="entry name" value="CUB"/>
    <property type="match status" value="1"/>
</dbReference>
<dbReference type="AlphaFoldDB" id="A0A6P4YG77"/>
<dbReference type="CDD" id="cd00041">
    <property type="entry name" value="CUB"/>
    <property type="match status" value="1"/>
</dbReference>
<dbReference type="GeneID" id="109465077"/>
<protein>
    <submittedName>
        <fullName evidence="6">CUB domain-containing protein 2-like</fullName>
    </submittedName>
</protein>
<evidence type="ECO:0000259" key="4">
    <source>
        <dbReference type="PROSITE" id="PS01180"/>
    </source>
</evidence>
<dbReference type="InterPro" id="IPR000859">
    <property type="entry name" value="CUB_dom"/>
</dbReference>
<evidence type="ECO:0000256" key="3">
    <source>
        <dbReference type="PROSITE-ProRule" id="PRU00059"/>
    </source>
</evidence>
<sequence>MYVQTLLMIVTDSAAIYSDCENTATLNASVNSGTITSPGYPNRYSNNLRCSWTITVSRGRRAAIRFTGLDIEEGTVQSDCPYDYLTVYDGATSSGTQLGKFCGWDTIPSPVVASGRTMHLVFMSDPSVSGKGFSVK</sequence>